<accession>F2PYQ6</accession>
<proteinExistence type="predicted"/>
<evidence type="ECO:0000313" key="1">
    <source>
        <dbReference type="EMBL" id="EGE06999.1"/>
    </source>
</evidence>
<gene>
    <name evidence="1" type="ORF">TEQG_05833</name>
</gene>
<evidence type="ECO:0000313" key="2">
    <source>
        <dbReference type="Proteomes" id="UP000009169"/>
    </source>
</evidence>
<dbReference type="AlphaFoldDB" id="F2PYQ6"/>
<reference evidence="2" key="1">
    <citation type="journal article" date="2012" name="MBio">
        <title>Comparative genome analysis of Trichophyton rubrum and related dermatophytes reveals candidate genes involved in infection.</title>
        <authorList>
            <person name="Martinez D.A."/>
            <person name="Oliver B.G."/>
            <person name="Graeser Y."/>
            <person name="Goldberg J.M."/>
            <person name="Li W."/>
            <person name="Martinez-Rossi N.M."/>
            <person name="Monod M."/>
            <person name="Shelest E."/>
            <person name="Barton R.C."/>
            <person name="Birch E."/>
            <person name="Brakhage A.A."/>
            <person name="Chen Z."/>
            <person name="Gurr S.J."/>
            <person name="Heiman D."/>
            <person name="Heitman J."/>
            <person name="Kosti I."/>
            <person name="Rossi A."/>
            <person name="Saif S."/>
            <person name="Samalova M."/>
            <person name="Saunders C.W."/>
            <person name="Shea T."/>
            <person name="Summerbell R.C."/>
            <person name="Xu J."/>
            <person name="Young S."/>
            <person name="Zeng Q."/>
            <person name="Birren B.W."/>
            <person name="Cuomo C.A."/>
            <person name="White T.C."/>
        </authorList>
    </citation>
    <scope>NUCLEOTIDE SEQUENCE [LARGE SCALE GENOMIC DNA]</scope>
    <source>
        <strain evidence="2">ATCC MYA-4606 / CBS 127.97</strain>
    </source>
</reference>
<dbReference type="Proteomes" id="UP000009169">
    <property type="component" value="Unassembled WGS sequence"/>
</dbReference>
<protein>
    <submittedName>
        <fullName evidence="1">Uncharacterized protein</fullName>
    </submittedName>
</protein>
<organism evidence="1 2">
    <name type="scientific">Trichophyton equinum (strain ATCC MYA-4606 / CBS 127.97)</name>
    <name type="common">Horse ringworm fungus</name>
    <dbReference type="NCBI Taxonomy" id="559882"/>
    <lineage>
        <taxon>Eukaryota</taxon>
        <taxon>Fungi</taxon>
        <taxon>Dikarya</taxon>
        <taxon>Ascomycota</taxon>
        <taxon>Pezizomycotina</taxon>
        <taxon>Eurotiomycetes</taxon>
        <taxon>Eurotiomycetidae</taxon>
        <taxon>Onygenales</taxon>
        <taxon>Arthrodermataceae</taxon>
        <taxon>Trichophyton</taxon>
    </lineage>
</organism>
<dbReference type="HOGENOM" id="CLU_2514243_0_0_1"/>
<name>F2PYQ6_TRIEC</name>
<sequence>MRISREALRAHHVDMLERSNWSGGTEAIPCQQGQGMKEGIARESGGILLGYPESVSIVTPRSFGFEYEGLPCDGVRADSVGDDLAQFSGAEKVMNLTSY</sequence>
<keyword evidence="2" id="KW-1185">Reference proteome</keyword>
<dbReference type="EMBL" id="DS995754">
    <property type="protein sequence ID" value="EGE06999.1"/>
    <property type="molecule type" value="Genomic_DNA"/>
</dbReference>
<dbReference type="VEuPathDB" id="FungiDB:TEQG_05833"/>